<dbReference type="GeneID" id="29124018"/>
<dbReference type="OrthoDB" id="25105at10239"/>
<reference evidence="1 2" key="1">
    <citation type="submission" date="2016-01" db="EMBL/GenBank/DDBJ databases">
        <title>The genomic content and context of auxiliary metabolic genes in marine cyanophages.</title>
        <authorList>
            <person name="Marston M.F."/>
            <person name="Martiny J.B.H."/>
            <person name="Crummett L.T."/>
        </authorList>
    </citation>
    <scope>NUCLEOTIDE SEQUENCE [LARGE SCALE GENOMIC DNA]</scope>
    <source>
        <strain evidence="1">RW_29_0704</strain>
    </source>
</reference>
<keyword evidence="1" id="KW-0540">Nuclease</keyword>
<evidence type="ECO:0000313" key="1">
    <source>
        <dbReference type="EMBL" id="AMO42802.1"/>
    </source>
</evidence>
<keyword evidence="1" id="KW-0378">Hydrolase</keyword>
<protein>
    <submittedName>
        <fullName evidence="1">Putative endonuclease</fullName>
    </submittedName>
</protein>
<dbReference type="EMBL" id="KU594605">
    <property type="protein sequence ID" value="AMO42802.1"/>
    <property type="molecule type" value="Genomic_DNA"/>
</dbReference>
<dbReference type="RefSeq" id="YP_009302101.1">
    <property type="nucleotide sequence ID" value="NC_031242.1"/>
</dbReference>
<sequence>MPHADKEDLKRYQASYKKEYQKRPEVKEKRKALREQRVQRNKEFVLEHMTPCIECGEADPVVIDFHHLDATEKEDGVSRLIWNNSSLDKIKTEIDKCVCLCSNCHRRVHAGTVQLRM</sequence>
<gene>
    <name evidence="1" type="ORF">R290704_014</name>
</gene>
<accession>A0A127KL47</accession>
<proteinExistence type="predicted"/>
<dbReference type="KEGG" id="vg:29124018"/>
<keyword evidence="2" id="KW-1185">Reference proteome</keyword>
<name>A0A127KL47_9CAUD</name>
<organism evidence="1 2">
    <name type="scientific">Cyanophage S-RIM50</name>
    <dbReference type="NCBI Taxonomy" id="687803"/>
    <lineage>
        <taxon>Viruses</taxon>
        <taxon>Duplodnaviria</taxon>
        <taxon>Heunggongvirae</taxon>
        <taxon>Uroviricota</taxon>
        <taxon>Caudoviricetes</taxon>
        <taxon>Pantevenvirales</taxon>
        <taxon>Kyanoviridae</taxon>
        <taxon>Neptunevirus</taxon>
        <taxon>Neptunevirus srim50</taxon>
    </lineage>
</organism>
<keyword evidence="1" id="KW-0255">Endonuclease</keyword>
<evidence type="ECO:0000313" key="2">
    <source>
        <dbReference type="Proteomes" id="UP000201797"/>
    </source>
</evidence>
<dbReference type="Proteomes" id="UP000201797">
    <property type="component" value="Segment"/>
</dbReference>
<dbReference type="GO" id="GO:0004519">
    <property type="term" value="F:endonuclease activity"/>
    <property type="evidence" value="ECO:0007669"/>
    <property type="project" value="UniProtKB-KW"/>
</dbReference>